<evidence type="ECO:0000313" key="1">
    <source>
        <dbReference type="EMBL" id="MED6221685.1"/>
    </source>
</evidence>
<evidence type="ECO:0000313" key="2">
    <source>
        <dbReference type="Proteomes" id="UP001341840"/>
    </source>
</evidence>
<accession>A0ABU6ZIA3</accession>
<sequence>MTALPVKQSKIGATWVLRCGVWPYAIGIKQRKTLEQGAAVEGRLLEWRLDSFQSSNREELLTYTNSGCRNLNDESPRKISYNGRKHDSKVYVTDLGEQFLSL</sequence>
<dbReference type="Proteomes" id="UP001341840">
    <property type="component" value="Unassembled WGS sequence"/>
</dbReference>
<dbReference type="EMBL" id="JASCZI010272325">
    <property type="protein sequence ID" value="MED6221685.1"/>
    <property type="molecule type" value="Genomic_DNA"/>
</dbReference>
<keyword evidence="2" id="KW-1185">Reference proteome</keyword>
<reference evidence="1 2" key="1">
    <citation type="journal article" date="2023" name="Plants (Basel)">
        <title>Bridging the Gap: Combining Genomics and Transcriptomics Approaches to Understand Stylosanthes scabra, an Orphan Legume from the Brazilian Caatinga.</title>
        <authorList>
            <person name="Ferreira-Neto J.R.C."/>
            <person name="da Silva M.D."/>
            <person name="Binneck E."/>
            <person name="de Melo N.F."/>
            <person name="da Silva R.H."/>
            <person name="de Melo A.L.T.M."/>
            <person name="Pandolfi V."/>
            <person name="Bustamante F.O."/>
            <person name="Brasileiro-Vidal A.C."/>
            <person name="Benko-Iseppon A.M."/>
        </authorList>
    </citation>
    <scope>NUCLEOTIDE SEQUENCE [LARGE SCALE GENOMIC DNA]</scope>
    <source>
        <tissue evidence="1">Leaves</tissue>
    </source>
</reference>
<organism evidence="1 2">
    <name type="scientific">Stylosanthes scabra</name>
    <dbReference type="NCBI Taxonomy" id="79078"/>
    <lineage>
        <taxon>Eukaryota</taxon>
        <taxon>Viridiplantae</taxon>
        <taxon>Streptophyta</taxon>
        <taxon>Embryophyta</taxon>
        <taxon>Tracheophyta</taxon>
        <taxon>Spermatophyta</taxon>
        <taxon>Magnoliopsida</taxon>
        <taxon>eudicotyledons</taxon>
        <taxon>Gunneridae</taxon>
        <taxon>Pentapetalae</taxon>
        <taxon>rosids</taxon>
        <taxon>fabids</taxon>
        <taxon>Fabales</taxon>
        <taxon>Fabaceae</taxon>
        <taxon>Papilionoideae</taxon>
        <taxon>50 kb inversion clade</taxon>
        <taxon>dalbergioids sensu lato</taxon>
        <taxon>Dalbergieae</taxon>
        <taxon>Pterocarpus clade</taxon>
        <taxon>Stylosanthes</taxon>
    </lineage>
</organism>
<gene>
    <name evidence="1" type="ORF">PIB30_057172</name>
</gene>
<proteinExistence type="predicted"/>
<name>A0ABU6ZIA3_9FABA</name>
<comment type="caution">
    <text evidence="1">The sequence shown here is derived from an EMBL/GenBank/DDBJ whole genome shotgun (WGS) entry which is preliminary data.</text>
</comment>
<protein>
    <submittedName>
        <fullName evidence="1">Uncharacterized protein</fullName>
    </submittedName>
</protein>